<organism evidence="2 3">
    <name type="scientific">Didymella glomerata</name>
    <dbReference type="NCBI Taxonomy" id="749621"/>
    <lineage>
        <taxon>Eukaryota</taxon>
        <taxon>Fungi</taxon>
        <taxon>Dikarya</taxon>
        <taxon>Ascomycota</taxon>
        <taxon>Pezizomycotina</taxon>
        <taxon>Dothideomycetes</taxon>
        <taxon>Pleosporomycetidae</taxon>
        <taxon>Pleosporales</taxon>
        <taxon>Pleosporineae</taxon>
        <taxon>Didymellaceae</taxon>
        <taxon>Didymella</taxon>
    </lineage>
</organism>
<dbReference type="EMBL" id="JAPEUV010000044">
    <property type="protein sequence ID" value="KAJ4336887.1"/>
    <property type="molecule type" value="Genomic_DNA"/>
</dbReference>
<name>A0A9W8X055_9PLEO</name>
<evidence type="ECO:0000256" key="1">
    <source>
        <dbReference type="SAM" id="Phobius"/>
    </source>
</evidence>
<reference evidence="2" key="1">
    <citation type="submission" date="2022-10" db="EMBL/GenBank/DDBJ databases">
        <title>Tapping the CABI collections for fungal endophytes: first genome assemblies for Collariella, Neodidymelliopsis, Ascochyta clinopodiicola, Didymella pomorum, Didymosphaeria variabile, Neocosmospora piperis and Neocucurbitaria cava.</title>
        <authorList>
            <person name="Hill R."/>
        </authorList>
    </citation>
    <scope>NUCLEOTIDE SEQUENCE</scope>
    <source>
        <strain evidence="2">IMI 360193</strain>
    </source>
</reference>
<evidence type="ECO:0000313" key="2">
    <source>
        <dbReference type="EMBL" id="KAJ4336887.1"/>
    </source>
</evidence>
<accession>A0A9W8X055</accession>
<proteinExistence type="predicted"/>
<evidence type="ECO:0000313" key="3">
    <source>
        <dbReference type="Proteomes" id="UP001140562"/>
    </source>
</evidence>
<keyword evidence="1" id="KW-0812">Transmembrane</keyword>
<gene>
    <name evidence="2" type="ORF">N0V87_005103</name>
</gene>
<protein>
    <submittedName>
        <fullName evidence="2">Uncharacterized protein</fullName>
    </submittedName>
</protein>
<dbReference type="PANTHER" id="PTHR35041:SF6">
    <property type="entry name" value="FORMYLMETHIONINE DEFORMYLASE-LIKE PROTEIN-RELATED"/>
    <property type="match status" value="1"/>
</dbReference>
<feature type="transmembrane region" description="Helical" evidence="1">
    <location>
        <begin position="69"/>
        <end position="93"/>
    </location>
</feature>
<dbReference type="AlphaFoldDB" id="A0A9W8X055"/>
<feature type="transmembrane region" description="Helical" evidence="1">
    <location>
        <begin position="30"/>
        <end position="48"/>
    </location>
</feature>
<keyword evidence="1" id="KW-0472">Membrane</keyword>
<keyword evidence="3" id="KW-1185">Reference proteome</keyword>
<comment type="caution">
    <text evidence="2">The sequence shown here is derived from an EMBL/GenBank/DDBJ whole genome shotgun (WGS) entry which is preliminary data.</text>
</comment>
<dbReference type="Proteomes" id="UP001140562">
    <property type="component" value="Unassembled WGS sequence"/>
</dbReference>
<sequence>MVDTVFNKNRYNITSDGPALEITGEVLNDIIANLTIATMLGYYPLLVWNTTVTANITTYHNTYTFSRPINLILPYALSLFISIPFLVLGYVSLQSNGVAATSDSFLQFLLTATRSENLDRMTLPCQFGGGEMVTEELKNARIMFGELRVGKEDDVGRMGFGLEAEIKGYGMVDA</sequence>
<dbReference type="PANTHER" id="PTHR35041">
    <property type="entry name" value="MEDIATOR OF RNA POLYMERASE II TRANSCRIPTION SUBUNIT 1"/>
    <property type="match status" value="1"/>
</dbReference>
<dbReference type="OrthoDB" id="5322539at2759"/>
<keyword evidence="1" id="KW-1133">Transmembrane helix</keyword>